<dbReference type="Gene3D" id="2.60.40.1120">
    <property type="entry name" value="Carboxypeptidase-like, regulatory domain"/>
    <property type="match status" value="1"/>
</dbReference>
<dbReference type="PROSITE" id="PS52016">
    <property type="entry name" value="TONB_DEPENDENT_REC_3"/>
    <property type="match status" value="1"/>
</dbReference>
<keyword evidence="5 9" id="KW-0798">TonB box</keyword>
<dbReference type="Pfam" id="PF13715">
    <property type="entry name" value="CarbopepD_reg_2"/>
    <property type="match status" value="1"/>
</dbReference>
<protein>
    <submittedName>
        <fullName evidence="13">TonB-dependent receptor</fullName>
    </submittedName>
</protein>
<keyword evidence="7 8" id="KW-0998">Cell outer membrane</keyword>
<reference evidence="14" key="1">
    <citation type="journal article" date="2019" name="Int. J. Syst. Evol. Microbiol.">
        <title>The Global Catalogue of Microorganisms (GCM) 10K type strain sequencing project: providing services to taxonomists for standard genome sequencing and annotation.</title>
        <authorList>
            <consortium name="The Broad Institute Genomics Platform"/>
            <consortium name="The Broad Institute Genome Sequencing Center for Infectious Disease"/>
            <person name="Wu L."/>
            <person name="Ma J."/>
        </authorList>
    </citation>
    <scope>NUCLEOTIDE SEQUENCE [LARGE SCALE GENOMIC DNA]</scope>
    <source>
        <strain evidence="14">JCM 17925</strain>
    </source>
</reference>
<feature type="signal peptide" evidence="10">
    <location>
        <begin position="1"/>
        <end position="19"/>
    </location>
</feature>
<comment type="caution">
    <text evidence="13">The sequence shown here is derived from an EMBL/GenBank/DDBJ whole genome shotgun (WGS) entry which is preliminary data.</text>
</comment>
<comment type="similarity">
    <text evidence="8 9">Belongs to the TonB-dependent receptor family.</text>
</comment>
<feature type="domain" description="TonB-dependent receptor plug" evidence="12">
    <location>
        <begin position="121"/>
        <end position="224"/>
    </location>
</feature>
<evidence type="ECO:0000256" key="1">
    <source>
        <dbReference type="ARBA" id="ARBA00004571"/>
    </source>
</evidence>
<keyword evidence="6 8" id="KW-0472">Membrane</keyword>
<dbReference type="InterPro" id="IPR039426">
    <property type="entry name" value="TonB-dep_rcpt-like"/>
</dbReference>
<evidence type="ECO:0000259" key="11">
    <source>
        <dbReference type="Pfam" id="PF00593"/>
    </source>
</evidence>
<dbReference type="Gene3D" id="2.40.170.20">
    <property type="entry name" value="TonB-dependent receptor, beta-barrel domain"/>
    <property type="match status" value="1"/>
</dbReference>
<dbReference type="SUPFAM" id="SSF56935">
    <property type="entry name" value="Porins"/>
    <property type="match status" value="1"/>
</dbReference>
<dbReference type="Pfam" id="PF00593">
    <property type="entry name" value="TonB_dep_Rec_b-barrel"/>
    <property type="match status" value="1"/>
</dbReference>
<accession>A0ABP8K796</accession>
<evidence type="ECO:0000256" key="3">
    <source>
        <dbReference type="ARBA" id="ARBA00022452"/>
    </source>
</evidence>
<dbReference type="PANTHER" id="PTHR30069">
    <property type="entry name" value="TONB-DEPENDENT OUTER MEMBRANE RECEPTOR"/>
    <property type="match status" value="1"/>
</dbReference>
<keyword evidence="4 8" id="KW-0812">Transmembrane</keyword>
<keyword evidence="3 8" id="KW-1134">Transmembrane beta strand</keyword>
<keyword evidence="14" id="KW-1185">Reference proteome</keyword>
<evidence type="ECO:0000256" key="4">
    <source>
        <dbReference type="ARBA" id="ARBA00022692"/>
    </source>
</evidence>
<organism evidence="13 14">
    <name type="scientific">Nibrella viscosa</name>
    <dbReference type="NCBI Taxonomy" id="1084524"/>
    <lineage>
        <taxon>Bacteria</taxon>
        <taxon>Pseudomonadati</taxon>
        <taxon>Bacteroidota</taxon>
        <taxon>Cytophagia</taxon>
        <taxon>Cytophagales</taxon>
        <taxon>Spirosomataceae</taxon>
        <taxon>Nibrella</taxon>
    </lineage>
</organism>
<evidence type="ECO:0000256" key="2">
    <source>
        <dbReference type="ARBA" id="ARBA00022448"/>
    </source>
</evidence>
<dbReference type="PANTHER" id="PTHR30069:SF36">
    <property type="entry name" value="BLL6948 PROTEIN"/>
    <property type="match status" value="1"/>
</dbReference>
<dbReference type="InterPro" id="IPR008969">
    <property type="entry name" value="CarboxyPept-like_regulatory"/>
</dbReference>
<evidence type="ECO:0000256" key="10">
    <source>
        <dbReference type="SAM" id="SignalP"/>
    </source>
</evidence>
<evidence type="ECO:0000256" key="9">
    <source>
        <dbReference type="RuleBase" id="RU003357"/>
    </source>
</evidence>
<dbReference type="InterPro" id="IPR000531">
    <property type="entry name" value="Beta-barrel_TonB"/>
</dbReference>
<evidence type="ECO:0000259" key="12">
    <source>
        <dbReference type="Pfam" id="PF07715"/>
    </source>
</evidence>
<evidence type="ECO:0000256" key="5">
    <source>
        <dbReference type="ARBA" id="ARBA00023077"/>
    </source>
</evidence>
<dbReference type="InterPro" id="IPR036942">
    <property type="entry name" value="Beta-barrel_TonB_sf"/>
</dbReference>
<dbReference type="SUPFAM" id="SSF49464">
    <property type="entry name" value="Carboxypeptidase regulatory domain-like"/>
    <property type="match status" value="1"/>
</dbReference>
<feature type="chain" id="PRO_5046180824" evidence="10">
    <location>
        <begin position="20"/>
        <end position="756"/>
    </location>
</feature>
<name>A0ABP8K796_9BACT</name>
<dbReference type="Proteomes" id="UP001500936">
    <property type="component" value="Unassembled WGS sequence"/>
</dbReference>
<dbReference type="Pfam" id="PF07715">
    <property type="entry name" value="Plug"/>
    <property type="match status" value="1"/>
</dbReference>
<gene>
    <name evidence="13" type="ORF">GCM10023187_16120</name>
</gene>
<sequence length="756" mass="84065">MNKAAFALLFLLMSLQAVAHLGNLAGTVYDQTTHQPLRGVTVQLTGLGKATLTNELGQFRFEGLVAATYKLECSHLGFQAQVITAAVQHDQTTTVQITLTSAPVTLREVVVSSLRAHEQQLISSLAIKLRPVTNSQEILRLVPGLFIGQHAGGGKAEQIFLRGFDLDHGTDIRLTVDGIPVNMVSHAHGQGYADLHFVIPELVEGVDFKKGPYHSDKGNFATAGWVDFQTRTTLDRSFVKLEGGQFDTFRVVAGLDLLGGKGGATRQTNKESAYLASEYTYSNSYFDNPQHFNRLNIVGKYHRHLTPNTYLTLSGSTFRSRWNHSGQIPDRAVTQGLIGFFGSIDPTEGGQTSRTNASAELMTVTPRNHILKNQVFYSNYALTLYSNFTFFLEDSLHGDQIRQLEARNLFGYTGSYTRTDFLGSTRFTSSAGAQYRQDITHQTELAHTKNRTETLEQRQFGNINEVNAGLYVDEQIEFSDRLMVHAGVRADYFRNQYEDLLVQPAGLKRAQVAIVSPKLNLYYTVNPRLQLYLNTGKGFHSNDTRVVVAQPGRRSLPPALGSDLGLIAKPFPKLLVQTALWYLWLQQEFVYVGDAGVIEPSGRSRRQGLDVSLRYQLTRHLYADVDLNTASPRNLDAENGADYIPLAPVFTSAGGLSLKMSDGLSGSIRYRYLSDRPATETNSIVAKGYFITDLQANYNRPGYNLGLSVQNLFNTRWKETQFATESRLQGESAPVNEIHFTPGTPFFARLSVTFFF</sequence>
<dbReference type="EMBL" id="BAABHB010000002">
    <property type="protein sequence ID" value="GAA4401701.1"/>
    <property type="molecule type" value="Genomic_DNA"/>
</dbReference>
<keyword evidence="10" id="KW-0732">Signal</keyword>
<dbReference type="InterPro" id="IPR012910">
    <property type="entry name" value="Plug_dom"/>
</dbReference>
<evidence type="ECO:0000256" key="6">
    <source>
        <dbReference type="ARBA" id="ARBA00023136"/>
    </source>
</evidence>
<evidence type="ECO:0000313" key="14">
    <source>
        <dbReference type="Proteomes" id="UP001500936"/>
    </source>
</evidence>
<dbReference type="RefSeq" id="WP_345265757.1">
    <property type="nucleotide sequence ID" value="NZ_BAABHB010000002.1"/>
</dbReference>
<dbReference type="Gene3D" id="2.170.130.10">
    <property type="entry name" value="TonB-dependent receptor, plug domain"/>
    <property type="match status" value="1"/>
</dbReference>
<proteinExistence type="inferred from homology"/>
<keyword evidence="13" id="KW-0675">Receptor</keyword>
<evidence type="ECO:0000313" key="13">
    <source>
        <dbReference type="EMBL" id="GAA4401701.1"/>
    </source>
</evidence>
<evidence type="ECO:0000256" key="8">
    <source>
        <dbReference type="PROSITE-ProRule" id="PRU01360"/>
    </source>
</evidence>
<dbReference type="InterPro" id="IPR037066">
    <property type="entry name" value="Plug_dom_sf"/>
</dbReference>
<keyword evidence="2 8" id="KW-0813">Transport</keyword>
<feature type="domain" description="TonB-dependent receptor-like beta-barrel" evidence="11">
    <location>
        <begin position="307"/>
        <end position="712"/>
    </location>
</feature>
<evidence type="ECO:0000256" key="7">
    <source>
        <dbReference type="ARBA" id="ARBA00023237"/>
    </source>
</evidence>
<comment type="subcellular location">
    <subcellularLocation>
        <location evidence="1 8">Cell outer membrane</location>
        <topology evidence="1 8">Multi-pass membrane protein</topology>
    </subcellularLocation>
</comment>